<gene>
    <name evidence="9" type="ORF">BDV96DRAFT_506589</name>
</gene>
<dbReference type="OrthoDB" id="444631at2759"/>
<feature type="domain" description="Rhodopsin" evidence="8">
    <location>
        <begin position="8"/>
        <end position="217"/>
    </location>
</feature>
<evidence type="ECO:0000256" key="1">
    <source>
        <dbReference type="ARBA" id="ARBA00004141"/>
    </source>
</evidence>
<accession>A0A6A5YJB4</accession>
<dbReference type="InterPro" id="IPR052337">
    <property type="entry name" value="SAT4-like"/>
</dbReference>
<dbReference type="Pfam" id="PF20684">
    <property type="entry name" value="Fung_rhodopsin"/>
    <property type="match status" value="1"/>
</dbReference>
<feature type="transmembrane region" description="Helical" evidence="7">
    <location>
        <begin position="71"/>
        <end position="94"/>
    </location>
</feature>
<evidence type="ECO:0000313" key="10">
    <source>
        <dbReference type="Proteomes" id="UP000799770"/>
    </source>
</evidence>
<name>A0A6A5YJB4_9PLEO</name>
<dbReference type="PANTHER" id="PTHR33048:SF158">
    <property type="entry name" value="MEMBRANE PROTEIN PTH11-LIKE, PUTATIVE-RELATED"/>
    <property type="match status" value="1"/>
</dbReference>
<keyword evidence="4 7" id="KW-0472">Membrane</keyword>
<proteinExistence type="inferred from homology"/>
<feature type="transmembrane region" description="Helical" evidence="7">
    <location>
        <begin position="33"/>
        <end position="51"/>
    </location>
</feature>
<comment type="similarity">
    <text evidence="5">Belongs to the SAT4 family.</text>
</comment>
<feature type="region of interest" description="Disordered" evidence="6">
    <location>
        <begin position="240"/>
        <end position="262"/>
    </location>
</feature>
<evidence type="ECO:0000256" key="6">
    <source>
        <dbReference type="SAM" id="MobiDB-lite"/>
    </source>
</evidence>
<evidence type="ECO:0000256" key="7">
    <source>
        <dbReference type="SAM" id="Phobius"/>
    </source>
</evidence>
<feature type="compositionally biased region" description="Low complexity" evidence="6">
    <location>
        <begin position="240"/>
        <end position="259"/>
    </location>
</feature>
<keyword evidence="3 7" id="KW-1133">Transmembrane helix</keyword>
<sequence length="298" mass="33251">MWYYGTCIHAVTAGKLGIHLWDISVAHITSDDFLIASFFSNIISAPVWALAKTSFFLMYLQLFQPLVWVKWSCYIGVFVCWGFYIAIFTASVYYQAPGYGQSWQEGKANARYENIRHMALPIAAGNLILDVYIFIIPLVVSWNLHLKRSKRLGLIAVFGTGLLAVISSTLSIVVRVLLNTHINDFTYWVWPTLLLCLTEMTFGIACSCMPATAGFFKRGHEGSRFLSGISSIFSLRSFGSNRSNNSSSASSHYTIGSKPKGNKNPKKIIANTYITIEHDWSSTHELTGMSAIEGVRNV</sequence>
<reference evidence="9" key="1">
    <citation type="journal article" date="2020" name="Stud. Mycol.">
        <title>101 Dothideomycetes genomes: a test case for predicting lifestyles and emergence of pathogens.</title>
        <authorList>
            <person name="Haridas S."/>
            <person name="Albert R."/>
            <person name="Binder M."/>
            <person name="Bloem J."/>
            <person name="Labutti K."/>
            <person name="Salamov A."/>
            <person name="Andreopoulos B."/>
            <person name="Baker S."/>
            <person name="Barry K."/>
            <person name="Bills G."/>
            <person name="Bluhm B."/>
            <person name="Cannon C."/>
            <person name="Castanera R."/>
            <person name="Culley D."/>
            <person name="Daum C."/>
            <person name="Ezra D."/>
            <person name="Gonzalez J."/>
            <person name="Henrissat B."/>
            <person name="Kuo A."/>
            <person name="Liang C."/>
            <person name="Lipzen A."/>
            <person name="Lutzoni F."/>
            <person name="Magnuson J."/>
            <person name="Mondo S."/>
            <person name="Nolan M."/>
            <person name="Ohm R."/>
            <person name="Pangilinan J."/>
            <person name="Park H.-J."/>
            <person name="Ramirez L."/>
            <person name="Alfaro M."/>
            <person name="Sun H."/>
            <person name="Tritt A."/>
            <person name="Yoshinaga Y."/>
            <person name="Zwiers L.-H."/>
            <person name="Turgeon B."/>
            <person name="Goodwin S."/>
            <person name="Spatafora J."/>
            <person name="Crous P."/>
            <person name="Grigoriev I."/>
        </authorList>
    </citation>
    <scope>NUCLEOTIDE SEQUENCE</scope>
    <source>
        <strain evidence="9">CBS 627.86</strain>
    </source>
</reference>
<feature type="transmembrane region" description="Helical" evidence="7">
    <location>
        <begin position="152"/>
        <end position="178"/>
    </location>
</feature>
<evidence type="ECO:0000313" key="9">
    <source>
        <dbReference type="EMBL" id="KAF2107186.1"/>
    </source>
</evidence>
<feature type="transmembrane region" description="Helical" evidence="7">
    <location>
        <begin position="118"/>
        <end position="140"/>
    </location>
</feature>
<evidence type="ECO:0000256" key="3">
    <source>
        <dbReference type="ARBA" id="ARBA00022989"/>
    </source>
</evidence>
<comment type="subcellular location">
    <subcellularLocation>
        <location evidence="1">Membrane</location>
        <topology evidence="1">Multi-pass membrane protein</topology>
    </subcellularLocation>
</comment>
<keyword evidence="10" id="KW-1185">Reference proteome</keyword>
<keyword evidence="2 7" id="KW-0812">Transmembrane</keyword>
<organism evidence="9 10">
    <name type="scientific">Lophiotrema nucula</name>
    <dbReference type="NCBI Taxonomy" id="690887"/>
    <lineage>
        <taxon>Eukaryota</taxon>
        <taxon>Fungi</taxon>
        <taxon>Dikarya</taxon>
        <taxon>Ascomycota</taxon>
        <taxon>Pezizomycotina</taxon>
        <taxon>Dothideomycetes</taxon>
        <taxon>Pleosporomycetidae</taxon>
        <taxon>Pleosporales</taxon>
        <taxon>Lophiotremataceae</taxon>
        <taxon>Lophiotrema</taxon>
    </lineage>
</organism>
<dbReference type="EMBL" id="ML977356">
    <property type="protein sequence ID" value="KAF2107186.1"/>
    <property type="molecule type" value="Genomic_DNA"/>
</dbReference>
<dbReference type="InterPro" id="IPR049326">
    <property type="entry name" value="Rhodopsin_dom_fungi"/>
</dbReference>
<dbReference type="AlphaFoldDB" id="A0A6A5YJB4"/>
<protein>
    <recommendedName>
        <fullName evidence="8">Rhodopsin domain-containing protein</fullName>
    </recommendedName>
</protein>
<evidence type="ECO:0000256" key="2">
    <source>
        <dbReference type="ARBA" id="ARBA00022692"/>
    </source>
</evidence>
<evidence type="ECO:0000256" key="5">
    <source>
        <dbReference type="ARBA" id="ARBA00038359"/>
    </source>
</evidence>
<evidence type="ECO:0000259" key="8">
    <source>
        <dbReference type="Pfam" id="PF20684"/>
    </source>
</evidence>
<evidence type="ECO:0000256" key="4">
    <source>
        <dbReference type="ARBA" id="ARBA00023136"/>
    </source>
</evidence>
<dbReference type="Proteomes" id="UP000799770">
    <property type="component" value="Unassembled WGS sequence"/>
</dbReference>
<feature type="transmembrane region" description="Helical" evidence="7">
    <location>
        <begin position="190"/>
        <end position="216"/>
    </location>
</feature>
<dbReference type="PANTHER" id="PTHR33048">
    <property type="entry name" value="PTH11-LIKE INTEGRAL MEMBRANE PROTEIN (AFU_ORTHOLOGUE AFUA_5G11245)"/>
    <property type="match status" value="1"/>
</dbReference>
<dbReference type="GO" id="GO:0016020">
    <property type="term" value="C:membrane"/>
    <property type="evidence" value="ECO:0007669"/>
    <property type="project" value="UniProtKB-SubCell"/>
</dbReference>